<organism evidence="5">
    <name type="scientific">Rodentolepis nana</name>
    <name type="common">Dwarf tapeworm</name>
    <name type="synonym">Hymenolepis nana</name>
    <dbReference type="NCBI Taxonomy" id="102285"/>
    <lineage>
        <taxon>Eukaryota</taxon>
        <taxon>Metazoa</taxon>
        <taxon>Spiralia</taxon>
        <taxon>Lophotrochozoa</taxon>
        <taxon>Platyhelminthes</taxon>
        <taxon>Cestoda</taxon>
        <taxon>Eucestoda</taxon>
        <taxon>Cyclophyllidea</taxon>
        <taxon>Hymenolepididae</taxon>
        <taxon>Rodentolepis</taxon>
    </lineage>
</organism>
<dbReference type="Gene3D" id="3.10.20.90">
    <property type="entry name" value="Phosphatidylinositol 3-kinase Catalytic Subunit, Chain A, domain 1"/>
    <property type="match status" value="1"/>
</dbReference>
<feature type="coiled-coil region" evidence="1">
    <location>
        <begin position="251"/>
        <end position="290"/>
    </location>
</feature>
<dbReference type="SMART" id="SM00166">
    <property type="entry name" value="UBX"/>
    <property type="match status" value="1"/>
</dbReference>
<dbReference type="GO" id="GO:0005783">
    <property type="term" value="C:endoplasmic reticulum"/>
    <property type="evidence" value="ECO:0007669"/>
    <property type="project" value="TreeGrafter"/>
</dbReference>
<dbReference type="OrthoDB" id="1920064at2759"/>
<reference evidence="3 4" key="2">
    <citation type="submission" date="2018-11" db="EMBL/GenBank/DDBJ databases">
        <authorList>
            <consortium name="Pathogen Informatics"/>
        </authorList>
    </citation>
    <scope>NUCLEOTIDE SEQUENCE [LARGE SCALE GENOMIC DNA]</scope>
</reference>
<dbReference type="InterPro" id="IPR050730">
    <property type="entry name" value="UBX_domain-protein"/>
</dbReference>
<evidence type="ECO:0000256" key="1">
    <source>
        <dbReference type="SAM" id="Coils"/>
    </source>
</evidence>
<keyword evidence="1" id="KW-0175">Coiled coil</keyword>
<dbReference type="Pfam" id="PF00789">
    <property type="entry name" value="UBX"/>
    <property type="match status" value="1"/>
</dbReference>
<dbReference type="SUPFAM" id="SSF54236">
    <property type="entry name" value="Ubiquitin-like"/>
    <property type="match status" value="1"/>
</dbReference>
<dbReference type="PANTHER" id="PTHR23322:SF96">
    <property type="entry name" value="FAS-ASSOCIATED FACTOR 1"/>
    <property type="match status" value="1"/>
</dbReference>
<dbReference type="PROSITE" id="PS50033">
    <property type="entry name" value="UBX"/>
    <property type="match status" value="1"/>
</dbReference>
<dbReference type="Proteomes" id="UP000278807">
    <property type="component" value="Unassembled WGS sequence"/>
</dbReference>
<accession>A0A0R3TMB6</accession>
<sequence>MKALENFFVVFVQRYCNETDSGLPPFCLQNFSEAFAQTLGIQRPSERKPMLIYLHHDRSIASNIFCSKVLCSNVMSTFLEGNNLQIWPWDVTSEAGRGAFLSFLEPRLSHLASEIVHLDGLESYPLLIMICKVAGAYEVAAIITGHGYLHTPLSSAFADASHGIGDSDDTDSFPPLMDASNFGASSSSSSLLLARGRRNKGGLNAETIVSQLDEKLRFYSHLLAPEILADSERLARENMREEQDRAYKESLRQDRLKKEAKERELAELAAKEAEAQRIAEESERVALERQKRAAETLPKEPSQGTPGIATLRFRLPQAYPQPPALDRIPEESRPQITNGFIVRRFNGSDTLRDLKNFMEYLGYGVLNFKLLRTYPRVDLTASDESDDKSMADLKLVPQETLNLEKR</sequence>
<evidence type="ECO:0000259" key="2">
    <source>
        <dbReference type="PROSITE" id="PS50033"/>
    </source>
</evidence>
<reference evidence="5" key="1">
    <citation type="submission" date="2017-02" db="UniProtKB">
        <authorList>
            <consortium name="WormBaseParasite"/>
        </authorList>
    </citation>
    <scope>IDENTIFICATION</scope>
</reference>
<evidence type="ECO:0000313" key="4">
    <source>
        <dbReference type="Proteomes" id="UP000278807"/>
    </source>
</evidence>
<proteinExistence type="predicted"/>
<dbReference type="GO" id="GO:0036503">
    <property type="term" value="P:ERAD pathway"/>
    <property type="evidence" value="ECO:0007669"/>
    <property type="project" value="TreeGrafter"/>
</dbReference>
<feature type="domain" description="UBX" evidence="2">
    <location>
        <begin position="341"/>
        <end position="403"/>
    </location>
</feature>
<dbReference type="InterPro" id="IPR006577">
    <property type="entry name" value="UAS"/>
</dbReference>
<name>A0A0R3TMB6_RODNA</name>
<dbReference type="Pfam" id="PF21021">
    <property type="entry name" value="FAF1"/>
    <property type="match status" value="1"/>
</dbReference>
<dbReference type="SMART" id="SM00594">
    <property type="entry name" value="UAS"/>
    <property type="match status" value="1"/>
</dbReference>
<gene>
    <name evidence="3" type="ORF">HNAJ_LOCUS8444</name>
</gene>
<evidence type="ECO:0000313" key="3">
    <source>
        <dbReference type="EMBL" id="VDO04401.1"/>
    </source>
</evidence>
<dbReference type="Gene3D" id="3.40.30.10">
    <property type="entry name" value="Glutaredoxin"/>
    <property type="match status" value="1"/>
</dbReference>
<evidence type="ECO:0000313" key="5">
    <source>
        <dbReference type="WBParaSite" id="HNAJ_0000844801-mRNA-1"/>
    </source>
</evidence>
<dbReference type="GO" id="GO:0005634">
    <property type="term" value="C:nucleus"/>
    <property type="evidence" value="ECO:0007669"/>
    <property type="project" value="TreeGrafter"/>
</dbReference>
<dbReference type="InterPro" id="IPR001012">
    <property type="entry name" value="UBX_dom"/>
</dbReference>
<dbReference type="InterPro" id="IPR029071">
    <property type="entry name" value="Ubiquitin-like_domsf"/>
</dbReference>
<dbReference type="AlphaFoldDB" id="A0A0R3TMB6"/>
<dbReference type="PANTHER" id="PTHR23322">
    <property type="entry name" value="FAS-ASSOCIATED PROTEIN"/>
    <property type="match status" value="1"/>
</dbReference>
<dbReference type="WBParaSite" id="HNAJ_0000844801-mRNA-1">
    <property type="protein sequence ID" value="HNAJ_0000844801-mRNA-1"/>
    <property type="gene ID" value="HNAJ_0000844801"/>
</dbReference>
<keyword evidence="4" id="KW-1185">Reference proteome</keyword>
<protein>
    <submittedName>
        <fullName evidence="5">UBX domain-containing protein</fullName>
    </submittedName>
</protein>
<dbReference type="EMBL" id="UZAE01012295">
    <property type="protein sequence ID" value="VDO04401.1"/>
    <property type="molecule type" value="Genomic_DNA"/>
</dbReference>
<dbReference type="InterPro" id="IPR049483">
    <property type="entry name" value="FAF1_2-like_UAS"/>
</dbReference>
<dbReference type="GO" id="GO:0043130">
    <property type="term" value="F:ubiquitin binding"/>
    <property type="evidence" value="ECO:0007669"/>
    <property type="project" value="TreeGrafter"/>
</dbReference>
<dbReference type="STRING" id="102285.A0A0R3TMB6"/>